<accession>A0A553UFS6</accession>
<dbReference type="AlphaFoldDB" id="A0A553UFS6"/>
<evidence type="ECO:0000313" key="2">
    <source>
        <dbReference type="EMBL" id="TSA79060.1"/>
    </source>
</evidence>
<sequence>MNILPNALTAAEFNEGIPRPLLIGENVLRILTFAIPLSFLISLSNRRQQWGLALYLLGVGLYFLSYGTQNFFPKSIWSISFIGFMGSAFLNVFWMIGLGMMGDKFVVDLGRVYRPAYFLVPAILFLALHSVHAALYYQISKLVG</sequence>
<reference evidence="2 3" key="1">
    <citation type="submission" date="2019-07" db="EMBL/GenBank/DDBJ databases">
        <title>Deinococcus detaillus sp. nov., isolated from humus soil in Antarctica.</title>
        <authorList>
            <person name="Zhang K."/>
        </authorList>
    </citation>
    <scope>NUCLEOTIDE SEQUENCE [LARGE SCALE GENOMIC DNA]</scope>
    <source>
        <strain evidence="2 3">H1</strain>
    </source>
</reference>
<feature type="transmembrane region" description="Helical" evidence="1">
    <location>
        <begin position="50"/>
        <end position="69"/>
    </location>
</feature>
<organism evidence="2 3">
    <name type="scientific">Deinococcus detaillensis</name>
    <dbReference type="NCBI Taxonomy" id="2592048"/>
    <lineage>
        <taxon>Bacteria</taxon>
        <taxon>Thermotogati</taxon>
        <taxon>Deinococcota</taxon>
        <taxon>Deinococci</taxon>
        <taxon>Deinococcales</taxon>
        <taxon>Deinococcaceae</taxon>
        <taxon>Deinococcus</taxon>
    </lineage>
</organism>
<feature type="transmembrane region" description="Helical" evidence="1">
    <location>
        <begin position="26"/>
        <end position="43"/>
    </location>
</feature>
<proteinExistence type="predicted"/>
<dbReference type="OrthoDB" id="1162833at2"/>
<keyword evidence="3" id="KW-1185">Reference proteome</keyword>
<dbReference type="Proteomes" id="UP000316092">
    <property type="component" value="Unassembled WGS sequence"/>
</dbReference>
<keyword evidence="1" id="KW-0812">Transmembrane</keyword>
<feature type="transmembrane region" description="Helical" evidence="1">
    <location>
        <begin position="116"/>
        <end position="139"/>
    </location>
</feature>
<evidence type="ECO:0000256" key="1">
    <source>
        <dbReference type="SAM" id="Phobius"/>
    </source>
</evidence>
<keyword evidence="1" id="KW-0472">Membrane</keyword>
<comment type="caution">
    <text evidence="2">The sequence shown here is derived from an EMBL/GenBank/DDBJ whole genome shotgun (WGS) entry which is preliminary data.</text>
</comment>
<gene>
    <name evidence="2" type="ORF">FNU79_18385</name>
</gene>
<protein>
    <submittedName>
        <fullName evidence="2">Uncharacterized protein</fullName>
    </submittedName>
</protein>
<keyword evidence="1" id="KW-1133">Transmembrane helix</keyword>
<dbReference type="EMBL" id="VKDB01000051">
    <property type="protein sequence ID" value="TSA79060.1"/>
    <property type="molecule type" value="Genomic_DNA"/>
</dbReference>
<feature type="transmembrane region" description="Helical" evidence="1">
    <location>
        <begin position="75"/>
        <end position="96"/>
    </location>
</feature>
<evidence type="ECO:0000313" key="3">
    <source>
        <dbReference type="Proteomes" id="UP000316092"/>
    </source>
</evidence>
<name>A0A553UFS6_9DEIO</name>
<dbReference type="RefSeq" id="WP_143722250.1">
    <property type="nucleotide sequence ID" value="NZ_VKDB01000051.1"/>
</dbReference>